<evidence type="ECO:0000256" key="5">
    <source>
        <dbReference type="ARBA" id="ARBA00022989"/>
    </source>
</evidence>
<dbReference type="Pfam" id="PF00795">
    <property type="entry name" value="CN_hydrolase"/>
    <property type="match status" value="1"/>
</dbReference>
<evidence type="ECO:0000256" key="1">
    <source>
        <dbReference type="ARBA" id="ARBA00004651"/>
    </source>
</evidence>
<evidence type="ECO:0000256" key="2">
    <source>
        <dbReference type="ARBA" id="ARBA00022475"/>
    </source>
</evidence>
<dbReference type="UniPathway" id="UPA00666"/>
<evidence type="ECO:0000256" key="3">
    <source>
        <dbReference type="ARBA" id="ARBA00022679"/>
    </source>
</evidence>
<feature type="transmembrane region" description="Helical" evidence="8">
    <location>
        <begin position="98"/>
        <end position="120"/>
    </location>
</feature>
<evidence type="ECO:0000256" key="4">
    <source>
        <dbReference type="ARBA" id="ARBA00022692"/>
    </source>
</evidence>
<dbReference type="PANTHER" id="PTHR38686:SF1">
    <property type="entry name" value="APOLIPOPROTEIN N-ACYLTRANSFERASE"/>
    <property type="match status" value="1"/>
</dbReference>
<dbReference type="PANTHER" id="PTHR38686">
    <property type="entry name" value="APOLIPOPROTEIN N-ACYLTRANSFERASE"/>
    <property type="match status" value="1"/>
</dbReference>
<keyword evidence="4 8" id="KW-0812">Transmembrane</keyword>
<feature type="transmembrane region" description="Helical" evidence="8">
    <location>
        <begin position="198"/>
        <end position="217"/>
    </location>
</feature>
<evidence type="ECO:0000259" key="10">
    <source>
        <dbReference type="PROSITE" id="PS50263"/>
    </source>
</evidence>
<keyword evidence="5 8" id="KW-1133">Transmembrane helix</keyword>
<dbReference type="InterPro" id="IPR045378">
    <property type="entry name" value="LNT_N"/>
</dbReference>
<proteinExistence type="inferred from homology"/>
<evidence type="ECO:0000256" key="8">
    <source>
        <dbReference type="HAMAP-Rule" id="MF_01148"/>
    </source>
</evidence>
<comment type="caution">
    <text evidence="11">The sequence shown here is derived from an EMBL/GenBank/DDBJ whole genome shotgun (WGS) entry which is preliminary data.</text>
</comment>
<dbReference type="InterPro" id="IPR004563">
    <property type="entry name" value="Apolipo_AcylTrfase"/>
</dbReference>
<feature type="region of interest" description="Disordered" evidence="9">
    <location>
        <begin position="513"/>
        <end position="536"/>
    </location>
</feature>
<comment type="function">
    <text evidence="8">Catalyzes the phospholipid dependent N-acylation of the N-terminal cysteine of apolipoprotein, the last step in lipoprotein maturation.</text>
</comment>
<protein>
    <recommendedName>
        <fullName evidence="8">Apolipoprotein N-acyltransferase</fullName>
        <shortName evidence="8">ALP N-acyltransferase</shortName>
        <ecNumber evidence="8">2.3.1.269</ecNumber>
    </recommendedName>
</protein>
<feature type="region of interest" description="Disordered" evidence="9">
    <location>
        <begin position="1"/>
        <end position="21"/>
    </location>
</feature>
<dbReference type="AlphaFoldDB" id="A0A841CLC2"/>
<name>A0A841CLC2_9PSEU</name>
<dbReference type="HAMAP" id="MF_01148">
    <property type="entry name" value="Lnt"/>
    <property type="match status" value="1"/>
</dbReference>
<dbReference type="GO" id="GO:0005886">
    <property type="term" value="C:plasma membrane"/>
    <property type="evidence" value="ECO:0007669"/>
    <property type="project" value="UniProtKB-SubCell"/>
</dbReference>
<dbReference type="InterPro" id="IPR003010">
    <property type="entry name" value="C-N_Hydrolase"/>
</dbReference>
<sequence length="536" mass="56426">MVAPPVAPGQPAAGTPPARRRRDVRGTLSRIALAAVGGGLVFLSFPPRTAWWLAPIGFAVLGVLLHGRRMRAGFGLGVAWGLGFMVPLLRWTGEFVGLVAWLPLALFCAVMIGLGTAFMARVSTLPGGPLWMASLWVADELLRGVFPFGGFPWGRIAFGQPEGWYLPLAAVGGAPLIGFAVALTGFGLAHLGRDWRLGLPLVVLPLAGGLAATPLVGTAPDRGTVVVAAIQGNVPRAGLDFNAQRRAVLDNHVKRTLELAEDVARGREEQPDLVIWPENSSDIDPFRNTDAAAEIDRAAAAIKAPIAVGAVVVDKSDNLPRNTVVLWEPGRGATDTYTKRQLQPFGETMPFRSFFRIFSATVDRAGVFQPGTDPKGFAMGPARVAVDTCYEVAFDSVVRDSVTAGADIIAIPTNNATFGFTEMTYQQLAMSRVRAVEHGKAVVVAATSGVSAIVQPDGSVTRRTGLFTPDALVSELPLRGEATLATRLGAWPEWVMTALGLLAVALSLTVKRRGSRPTPGAGIGEEETDGGPAGAA</sequence>
<dbReference type="EMBL" id="JACHJN010000007">
    <property type="protein sequence ID" value="MBB5957890.1"/>
    <property type="molecule type" value="Genomic_DNA"/>
</dbReference>
<dbReference type="SUPFAM" id="SSF56317">
    <property type="entry name" value="Carbon-nitrogen hydrolase"/>
    <property type="match status" value="1"/>
</dbReference>
<keyword evidence="7 8" id="KW-0012">Acyltransferase</keyword>
<keyword evidence="12" id="KW-1185">Reference proteome</keyword>
<accession>A0A841CLC2</accession>
<evidence type="ECO:0000256" key="9">
    <source>
        <dbReference type="SAM" id="MobiDB-lite"/>
    </source>
</evidence>
<dbReference type="CDD" id="cd07571">
    <property type="entry name" value="ALP_N-acyl_transferase"/>
    <property type="match status" value="1"/>
</dbReference>
<keyword evidence="6 8" id="KW-0472">Membrane</keyword>
<dbReference type="Gene3D" id="3.60.110.10">
    <property type="entry name" value="Carbon-nitrogen hydrolase"/>
    <property type="match status" value="1"/>
</dbReference>
<evidence type="ECO:0000256" key="7">
    <source>
        <dbReference type="ARBA" id="ARBA00023315"/>
    </source>
</evidence>
<gene>
    <name evidence="8" type="primary">lnt</name>
    <name evidence="11" type="ORF">FHS29_004498</name>
</gene>
<comment type="pathway">
    <text evidence="8">Protein modification; lipoprotein biosynthesis (N-acyl transfer).</text>
</comment>
<evidence type="ECO:0000256" key="6">
    <source>
        <dbReference type="ARBA" id="ARBA00023136"/>
    </source>
</evidence>
<dbReference type="Proteomes" id="UP000547510">
    <property type="component" value="Unassembled WGS sequence"/>
</dbReference>
<keyword evidence="11" id="KW-0449">Lipoprotein</keyword>
<keyword evidence="2 8" id="KW-1003">Cell membrane</keyword>
<keyword evidence="3 8" id="KW-0808">Transferase</keyword>
<comment type="catalytic activity">
    <reaction evidence="8">
        <text>N-terminal S-1,2-diacyl-sn-glyceryl-L-cysteinyl-[lipoprotein] + a glycerophospholipid = N-acyl-S-1,2-diacyl-sn-glyceryl-L-cysteinyl-[lipoprotein] + a 2-acyl-sn-glycero-3-phospholipid + H(+)</text>
        <dbReference type="Rhea" id="RHEA:48228"/>
        <dbReference type="Rhea" id="RHEA-COMP:14681"/>
        <dbReference type="Rhea" id="RHEA-COMP:14684"/>
        <dbReference type="ChEBI" id="CHEBI:15378"/>
        <dbReference type="ChEBI" id="CHEBI:136912"/>
        <dbReference type="ChEBI" id="CHEBI:140656"/>
        <dbReference type="ChEBI" id="CHEBI:140657"/>
        <dbReference type="ChEBI" id="CHEBI:140660"/>
        <dbReference type="EC" id="2.3.1.269"/>
    </reaction>
</comment>
<comment type="subcellular location">
    <subcellularLocation>
        <location evidence="1 8">Cell membrane</location>
        <topology evidence="1 8">Multi-pass membrane protein</topology>
    </subcellularLocation>
</comment>
<feature type="transmembrane region" description="Helical" evidence="8">
    <location>
        <begin position="164"/>
        <end position="186"/>
    </location>
</feature>
<dbReference type="RefSeq" id="WP_312865041.1">
    <property type="nucleotide sequence ID" value="NZ_JACHJN010000007.1"/>
</dbReference>
<dbReference type="InterPro" id="IPR036526">
    <property type="entry name" value="C-N_Hydrolase_sf"/>
</dbReference>
<dbReference type="Pfam" id="PF20154">
    <property type="entry name" value="LNT_N"/>
    <property type="match status" value="1"/>
</dbReference>
<evidence type="ECO:0000313" key="11">
    <source>
        <dbReference type="EMBL" id="MBB5957890.1"/>
    </source>
</evidence>
<organism evidence="11 12">
    <name type="scientific">Saccharothrix tamanrassetensis</name>
    <dbReference type="NCBI Taxonomy" id="1051531"/>
    <lineage>
        <taxon>Bacteria</taxon>
        <taxon>Bacillati</taxon>
        <taxon>Actinomycetota</taxon>
        <taxon>Actinomycetes</taxon>
        <taxon>Pseudonocardiales</taxon>
        <taxon>Pseudonocardiaceae</taxon>
        <taxon>Saccharothrix</taxon>
    </lineage>
</organism>
<feature type="transmembrane region" description="Helical" evidence="8">
    <location>
        <begin position="74"/>
        <end position="92"/>
    </location>
</feature>
<dbReference type="NCBIfam" id="TIGR00546">
    <property type="entry name" value="lnt"/>
    <property type="match status" value="1"/>
</dbReference>
<dbReference type="GO" id="GO:0042158">
    <property type="term" value="P:lipoprotein biosynthetic process"/>
    <property type="evidence" value="ECO:0007669"/>
    <property type="project" value="UniProtKB-UniRule"/>
</dbReference>
<dbReference type="EC" id="2.3.1.269" evidence="8"/>
<evidence type="ECO:0000313" key="12">
    <source>
        <dbReference type="Proteomes" id="UP000547510"/>
    </source>
</evidence>
<feature type="transmembrane region" description="Helical" evidence="8">
    <location>
        <begin position="141"/>
        <end position="158"/>
    </location>
</feature>
<feature type="transmembrane region" description="Helical" evidence="8">
    <location>
        <begin position="51"/>
        <end position="67"/>
    </location>
</feature>
<comment type="similarity">
    <text evidence="8">Belongs to the CN hydrolase family. Apolipoprotein N-acyltransferase subfamily.</text>
</comment>
<feature type="transmembrane region" description="Helical" evidence="8">
    <location>
        <begin position="27"/>
        <end position="45"/>
    </location>
</feature>
<feature type="domain" description="CN hydrolase" evidence="10">
    <location>
        <begin position="225"/>
        <end position="478"/>
    </location>
</feature>
<reference evidence="11 12" key="1">
    <citation type="submission" date="2020-08" db="EMBL/GenBank/DDBJ databases">
        <title>Genomic Encyclopedia of Type Strains, Phase III (KMG-III): the genomes of soil and plant-associated and newly described type strains.</title>
        <authorList>
            <person name="Whitman W."/>
        </authorList>
    </citation>
    <scope>NUCLEOTIDE SEQUENCE [LARGE SCALE GENOMIC DNA]</scope>
    <source>
        <strain evidence="11 12">CECT 8640</strain>
    </source>
</reference>
<dbReference type="PROSITE" id="PS50263">
    <property type="entry name" value="CN_HYDROLASE"/>
    <property type="match status" value="1"/>
</dbReference>
<dbReference type="GO" id="GO:0016410">
    <property type="term" value="F:N-acyltransferase activity"/>
    <property type="evidence" value="ECO:0007669"/>
    <property type="project" value="UniProtKB-UniRule"/>
</dbReference>